<sequence>MEGLNLSKYLIFIFFTIIFITGCSFSNNLETTLIKMKNFHLFTHKPKNILLNFDAALDNIISDLLKSNNVFISNNTLFFIDILKNNSNSILDTKKLTDLIKNKIAKKTNNVYFFETQIIDENKKKLGLSNIQDSIDTGTALLLSRNNNVKYYLNSCLSEEKKKFSLKIQLILVRTGEIVFVKTEKFYF</sequence>
<dbReference type="AlphaFoldDB" id="A0A4D6Y1M6"/>
<dbReference type="GO" id="GO:0030234">
    <property type="term" value="F:enzyme regulator activity"/>
    <property type="evidence" value="ECO:0007669"/>
    <property type="project" value="TreeGrafter"/>
</dbReference>
<evidence type="ECO:0000313" key="3">
    <source>
        <dbReference type="Proteomes" id="UP000298594"/>
    </source>
</evidence>
<evidence type="ECO:0008006" key="4">
    <source>
        <dbReference type="Google" id="ProtNLM"/>
    </source>
</evidence>
<feature type="transmembrane region" description="Helical" evidence="1">
    <location>
        <begin position="6"/>
        <end position="27"/>
    </location>
</feature>
<dbReference type="OrthoDB" id="6554269at2"/>
<reference evidence="2 3" key="2">
    <citation type="submission" date="2019-05" db="EMBL/GenBank/DDBJ databases">
        <title>Genome evolution of the obligate endosymbiont Buchnera aphidicola.</title>
        <authorList>
            <person name="Moran N.A."/>
        </authorList>
    </citation>
    <scope>NUCLEOTIDE SEQUENCE [LARGE SCALE GENOMIC DNA]</scope>
    <source>
        <strain evidence="2 3">Bca</strain>
    </source>
</reference>
<dbReference type="EMBL" id="CP034879">
    <property type="protein sequence ID" value="QCI20494.1"/>
    <property type="molecule type" value="Genomic_DNA"/>
</dbReference>
<reference evidence="2 3" key="1">
    <citation type="submission" date="2018-12" db="EMBL/GenBank/DDBJ databases">
        <authorList>
            <person name="Chong R.A."/>
        </authorList>
    </citation>
    <scope>NUCLEOTIDE SEQUENCE [LARGE SCALE GENOMIC DNA]</scope>
    <source>
        <strain evidence="2 3">Bca</strain>
    </source>
</reference>
<dbReference type="InterPro" id="IPR014094">
    <property type="entry name" value="LpoB"/>
</dbReference>
<dbReference type="GO" id="GO:0031241">
    <property type="term" value="C:periplasmic side of cell outer membrane"/>
    <property type="evidence" value="ECO:0007669"/>
    <property type="project" value="TreeGrafter"/>
</dbReference>
<dbReference type="Pfam" id="PF13036">
    <property type="entry name" value="LpoB"/>
    <property type="match status" value="1"/>
</dbReference>
<proteinExistence type="predicted"/>
<keyword evidence="1" id="KW-0472">Membrane</keyword>
<accession>A0A4D6Y1M6</accession>
<keyword evidence="1" id="KW-1133">Transmembrane helix</keyword>
<organism evidence="2 3">
    <name type="scientific">Buchnera aphidicola</name>
    <name type="common">Brachycaudus cardui</name>
    <dbReference type="NCBI Taxonomy" id="557993"/>
    <lineage>
        <taxon>Bacteria</taxon>
        <taxon>Pseudomonadati</taxon>
        <taxon>Pseudomonadota</taxon>
        <taxon>Gammaproteobacteria</taxon>
        <taxon>Enterobacterales</taxon>
        <taxon>Erwiniaceae</taxon>
        <taxon>Buchnera</taxon>
    </lineage>
</organism>
<protein>
    <recommendedName>
        <fullName evidence="4">Penicillin-binding protein activator LpoB</fullName>
    </recommendedName>
</protein>
<dbReference type="Gene3D" id="3.40.50.10610">
    <property type="entry name" value="ABC-type transport auxiliary lipoprotein component"/>
    <property type="match status" value="1"/>
</dbReference>
<dbReference type="Proteomes" id="UP000298594">
    <property type="component" value="Chromosome"/>
</dbReference>
<gene>
    <name evidence="2" type="ORF">D9V67_01835</name>
</gene>
<keyword evidence="1" id="KW-0812">Transmembrane</keyword>
<evidence type="ECO:0000313" key="2">
    <source>
        <dbReference type="EMBL" id="QCI20494.1"/>
    </source>
</evidence>
<name>A0A4D6Y1M6_9GAMM</name>
<dbReference type="PANTHER" id="PTHR40593:SF1">
    <property type="entry name" value="PENICILLIN-BINDING PROTEIN ACTIVATOR LPOB"/>
    <property type="match status" value="1"/>
</dbReference>
<evidence type="ECO:0000256" key="1">
    <source>
        <dbReference type="SAM" id="Phobius"/>
    </source>
</evidence>
<dbReference type="PANTHER" id="PTHR40593">
    <property type="entry name" value="PENICILLIN-BINDING PROTEIN ACTIVATOR LPOB"/>
    <property type="match status" value="1"/>
</dbReference>
<dbReference type="GO" id="GO:0009252">
    <property type="term" value="P:peptidoglycan biosynthetic process"/>
    <property type="evidence" value="ECO:0007669"/>
    <property type="project" value="TreeGrafter"/>
</dbReference>